<dbReference type="Gene3D" id="2.30.30.30">
    <property type="match status" value="1"/>
</dbReference>
<dbReference type="AlphaFoldDB" id="A0AA39CG90"/>
<evidence type="ECO:0000313" key="6">
    <source>
        <dbReference type="Proteomes" id="UP001172673"/>
    </source>
</evidence>
<dbReference type="CDD" id="cd06089">
    <property type="entry name" value="KOW_RPL26"/>
    <property type="match status" value="1"/>
</dbReference>
<feature type="region of interest" description="Disordered" evidence="4">
    <location>
        <begin position="42"/>
        <end position="75"/>
    </location>
</feature>
<sequence length="381" mass="43934">MQRILRINLQSRNSALKAKRKKALDSYLKDWKEYEQRQTLTVQEKSKHIKRERESRREDWKLGPLAPNRDTGKQQGFYGTVTNLFYQGPSFPDKLYKGPKSKGSDFVGGEGLETEHLEWEGIGNEGNIVEDDRVVVVSGRSDLVGQIGKVKSLAKESKEVTIEGLNLADVEIPQNFPEQRAKSHFTSLELPIPLADVRLIHRHTDPATGKDRDVVVKLLRGGAPYKAQDPNSPLPRHTRYIAGEDIEVPWPEVEIPSYQAYKGDTTRYDVEAKTWTPTVYNAPVPTAAWEDLSQVIKYRRDRTEHDEEYVRMKVLEDARAEWYMRRKIQGPEDTLIEEKKRLAAQKTERIKQMGMSEQTREVIEQMMREPKPKRRKAKAVA</sequence>
<comment type="caution">
    <text evidence="5">The sequence shown here is derived from an EMBL/GenBank/DDBJ whole genome shotgun (WGS) entry which is preliminary data.</text>
</comment>
<comment type="similarity">
    <text evidence="1">Belongs to the universal ribosomal protein uL24 family.</text>
</comment>
<organism evidence="5 6">
    <name type="scientific">Cladophialophora chaetospira</name>
    <dbReference type="NCBI Taxonomy" id="386627"/>
    <lineage>
        <taxon>Eukaryota</taxon>
        <taxon>Fungi</taxon>
        <taxon>Dikarya</taxon>
        <taxon>Ascomycota</taxon>
        <taxon>Pezizomycotina</taxon>
        <taxon>Eurotiomycetes</taxon>
        <taxon>Chaetothyriomycetidae</taxon>
        <taxon>Chaetothyriales</taxon>
        <taxon>Herpotrichiellaceae</taxon>
        <taxon>Cladophialophora</taxon>
    </lineage>
</organism>
<feature type="compositionally biased region" description="Basic and acidic residues" evidence="4">
    <location>
        <begin position="51"/>
        <end position="61"/>
    </location>
</feature>
<proteinExistence type="inferred from homology"/>
<dbReference type="InterPro" id="IPR008991">
    <property type="entry name" value="Translation_prot_SH3-like_sf"/>
</dbReference>
<dbReference type="GO" id="GO:0006412">
    <property type="term" value="P:translation"/>
    <property type="evidence" value="ECO:0007669"/>
    <property type="project" value="InterPro"/>
</dbReference>
<dbReference type="InterPro" id="IPR014722">
    <property type="entry name" value="Rib_uL2_dom2"/>
</dbReference>
<evidence type="ECO:0000256" key="4">
    <source>
        <dbReference type="SAM" id="MobiDB-lite"/>
    </source>
</evidence>
<dbReference type="PANTHER" id="PTHR12903">
    <property type="entry name" value="MITOCHONDRIAL RIBOSOMAL PROTEIN L24"/>
    <property type="match status" value="1"/>
</dbReference>
<protein>
    <recommendedName>
        <fullName evidence="7">KOW domain-containing protein domain-containing protein</fullName>
    </recommendedName>
</protein>
<dbReference type="EMBL" id="JAPDRK010000011">
    <property type="protein sequence ID" value="KAJ9607526.1"/>
    <property type="molecule type" value="Genomic_DNA"/>
</dbReference>
<dbReference type="Pfam" id="PF22682">
    <property type="entry name" value="Ribosomal_uL24m-like"/>
    <property type="match status" value="1"/>
</dbReference>
<dbReference type="GO" id="GO:0003735">
    <property type="term" value="F:structural constituent of ribosome"/>
    <property type="evidence" value="ECO:0007669"/>
    <property type="project" value="InterPro"/>
</dbReference>
<dbReference type="GO" id="GO:0003723">
    <property type="term" value="F:RNA binding"/>
    <property type="evidence" value="ECO:0007669"/>
    <property type="project" value="InterPro"/>
</dbReference>
<keyword evidence="3" id="KW-0687">Ribonucleoprotein</keyword>
<dbReference type="Proteomes" id="UP001172673">
    <property type="component" value="Unassembled WGS sequence"/>
</dbReference>
<dbReference type="GO" id="GO:0005840">
    <property type="term" value="C:ribosome"/>
    <property type="evidence" value="ECO:0007669"/>
    <property type="project" value="UniProtKB-KW"/>
</dbReference>
<gene>
    <name evidence="5" type="ORF">H2200_007604</name>
</gene>
<keyword evidence="2" id="KW-0689">Ribosomal protein</keyword>
<evidence type="ECO:0000256" key="2">
    <source>
        <dbReference type="ARBA" id="ARBA00022980"/>
    </source>
</evidence>
<accession>A0AA39CG90</accession>
<name>A0AA39CG90_9EURO</name>
<dbReference type="SUPFAM" id="SSF50104">
    <property type="entry name" value="Translation proteins SH3-like domain"/>
    <property type="match status" value="1"/>
</dbReference>
<evidence type="ECO:0000313" key="5">
    <source>
        <dbReference type="EMBL" id="KAJ9607526.1"/>
    </source>
</evidence>
<dbReference type="InterPro" id="IPR041988">
    <property type="entry name" value="Ribosomal_uL24_KOW"/>
</dbReference>
<dbReference type="GO" id="GO:1990904">
    <property type="term" value="C:ribonucleoprotein complex"/>
    <property type="evidence" value="ECO:0007669"/>
    <property type="project" value="UniProtKB-KW"/>
</dbReference>
<dbReference type="InterPro" id="IPR003256">
    <property type="entry name" value="Ribosomal_uL24"/>
</dbReference>
<keyword evidence="6" id="KW-1185">Reference proteome</keyword>
<evidence type="ECO:0008006" key="7">
    <source>
        <dbReference type="Google" id="ProtNLM"/>
    </source>
</evidence>
<evidence type="ECO:0000256" key="1">
    <source>
        <dbReference type="ARBA" id="ARBA00010618"/>
    </source>
</evidence>
<evidence type="ECO:0000256" key="3">
    <source>
        <dbReference type="ARBA" id="ARBA00023274"/>
    </source>
</evidence>
<reference evidence="5" key="1">
    <citation type="submission" date="2022-10" db="EMBL/GenBank/DDBJ databases">
        <title>Culturing micro-colonial fungi from biological soil crusts in the Mojave desert and describing Neophaeococcomyces mojavensis, and introducing the new genera and species Taxawa tesnikishii.</title>
        <authorList>
            <person name="Kurbessoian T."/>
            <person name="Stajich J.E."/>
        </authorList>
    </citation>
    <scope>NUCLEOTIDE SEQUENCE</scope>
    <source>
        <strain evidence="5">TK_41</strain>
    </source>
</reference>